<evidence type="ECO:0000256" key="5">
    <source>
        <dbReference type="ARBA" id="ARBA00023136"/>
    </source>
</evidence>
<comment type="caution">
    <text evidence="6">Lacks conserved residue(s) required for the propagation of feature annotation.</text>
</comment>
<comment type="caution">
    <text evidence="7">The sequence shown here is derived from an EMBL/GenBank/DDBJ whole genome shotgun (WGS) entry which is preliminary data.</text>
</comment>
<dbReference type="PROSITE" id="PS01214">
    <property type="entry name" value="UPF0016"/>
    <property type="match status" value="1"/>
</dbReference>
<evidence type="ECO:0000313" key="7">
    <source>
        <dbReference type="EMBL" id="MCI11636.1"/>
    </source>
</evidence>
<dbReference type="Proteomes" id="UP000265520">
    <property type="component" value="Unassembled WGS sequence"/>
</dbReference>
<comment type="similarity">
    <text evidence="2 6">Belongs to the GDT1 family.</text>
</comment>
<reference evidence="7 8" key="1">
    <citation type="journal article" date="2018" name="Front. Plant Sci.">
        <title>Red Clover (Trifolium pratense) and Zigzag Clover (T. medium) - A Picture of Genomic Similarities and Differences.</title>
        <authorList>
            <person name="Dluhosova J."/>
            <person name="Istvanek J."/>
            <person name="Nedelnik J."/>
            <person name="Repkova J."/>
        </authorList>
    </citation>
    <scope>NUCLEOTIDE SEQUENCE [LARGE SCALE GENOMIC DNA]</scope>
    <source>
        <strain evidence="8">cv. 10/8</strain>
        <tissue evidence="7">Leaf</tissue>
    </source>
</reference>
<dbReference type="GO" id="GO:0032472">
    <property type="term" value="P:Golgi calcium ion transport"/>
    <property type="evidence" value="ECO:0007669"/>
    <property type="project" value="TreeGrafter"/>
</dbReference>
<keyword evidence="3 6" id="KW-0812">Transmembrane</keyword>
<name>A0A392PK18_9FABA</name>
<organism evidence="7 8">
    <name type="scientific">Trifolium medium</name>
    <dbReference type="NCBI Taxonomy" id="97028"/>
    <lineage>
        <taxon>Eukaryota</taxon>
        <taxon>Viridiplantae</taxon>
        <taxon>Streptophyta</taxon>
        <taxon>Embryophyta</taxon>
        <taxon>Tracheophyta</taxon>
        <taxon>Spermatophyta</taxon>
        <taxon>Magnoliopsida</taxon>
        <taxon>eudicotyledons</taxon>
        <taxon>Gunneridae</taxon>
        <taxon>Pentapetalae</taxon>
        <taxon>rosids</taxon>
        <taxon>fabids</taxon>
        <taxon>Fabales</taxon>
        <taxon>Fabaceae</taxon>
        <taxon>Papilionoideae</taxon>
        <taxon>50 kb inversion clade</taxon>
        <taxon>NPAAA clade</taxon>
        <taxon>Hologalegina</taxon>
        <taxon>IRL clade</taxon>
        <taxon>Trifolieae</taxon>
        <taxon>Trifolium</taxon>
    </lineage>
</organism>
<dbReference type="InterPro" id="IPR001727">
    <property type="entry name" value="GDT1-like"/>
</dbReference>
<comment type="subcellular location">
    <subcellularLocation>
        <location evidence="1 6">Membrane</location>
        <topology evidence="1 6">Multi-pass membrane protein</topology>
    </subcellularLocation>
</comment>
<feature type="transmembrane region" description="Helical" evidence="6">
    <location>
        <begin position="15"/>
        <end position="40"/>
    </location>
</feature>
<accession>A0A392PK18</accession>
<dbReference type="Pfam" id="PF01169">
    <property type="entry name" value="GDT1"/>
    <property type="match status" value="1"/>
</dbReference>
<keyword evidence="5 6" id="KW-0472">Membrane</keyword>
<dbReference type="GO" id="GO:0032468">
    <property type="term" value="P:Golgi calcium ion homeostasis"/>
    <property type="evidence" value="ECO:0007669"/>
    <property type="project" value="TreeGrafter"/>
</dbReference>
<dbReference type="PANTHER" id="PTHR12608:SF6">
    <property type="entry name" value="PROTEIN PAM71, CHLOROPLASTIC"/>
    <property type="match status" value="1"/>
</dbReference>
<evidence type="ECO:0000256" key="4">
    <source>
        <dbReference type="ARBA" id="ARBA00022989"/>
    </source>
</evidence>
<dbReference type="GO" id="GO:0009535">
    <property type="term" value="C:chloroplast thylakoid membrane"/>
    <property type="evidence" value="ECO:0007669"/>
    <property type="project" value="TreeGrafter"/>
</dbReference>
<feature type="non-terminal residue" evidence="7">
    <location>
        <position position="1"/>
    </location>
</feature>
<protein>
    <recommendedName>
        <fullName evidence="6">GDT1 family protein</fullName>
    </recommendedName>
</protein>
<dbReference type="GO" id="GO:0005384">
    <property type="term" value="F:manganese ion transmembrane transporter activity"/>
    <property type="evidence" value="ECO:0007669"/>
    <property type="project" value="TreeGrafter"/>
</dbReference>
<dbReference type="EMBL" id="LXQA010080939">
    <property type="protein sequence ID" value="MCI11636.1"/>
    <property type="molecule type" value="Genomic_DNA"/>
</dbReference>
<evidence type="ECO:0000256" key="3">
    <source>
        <dbReference type="ARBA" id="ARBA00022692"/>
    </source>
</evidence>
<dbReference type="GO" id="GO:0005794">
    <property type="term" value="C:Golgi apparatus"/>
    <property type="evidence" value="ECO:0007669"/>
    <property type="project" value="TreeGrafter"/>
</dbReference>
<proteinExistence type="inferred from homology"/>
<evidence type="ECO:0000256" key="1">
    <source>
        <dbReference type="ARBA" id="ARBA00004141"/>
    </source>
</evidence>
<dbReference type="GO" id="GO:0015085">
    <property type="term" value="F:calcium ion transmembrane transporter activity"/>
    <property type="evidence" value="ECO:0007669"/>
    <property type="project" value="TreeGrafter"/>
</dbReference>
<dbReference type="InterPro" id="IPR049555">
    <property type="entry name" value="GDT1-like_CS"/>
</dbReference>
<evidence type="ECO:0000313" key="8">
    <source>
        <dbReference type="Proteomes" id="UP000265520"/>
    </source>
</evidence>
<keyword evidence="4 6" id="KW-1133">Transmembrane helix</keyword>
<evidence type="ECO:0000256" key="6">
    <source>
        <dbReference type="RuleBase" id="RU365102"/>
    </source>
</evidence>
<dbReference type="PANTHER" id="PTHR12608">
    <property type="entry name" value="TRANSMEMBRANE PROTEIN HTP-1 RELATED"/>
    <property type="match status" value="1"/>
</dbReference>
<evidence type="ECO:0000256" key="2">
    <source>
        <dbReference type="ARBA" id="ARBA00009190"/>
    </source>
</evidence>
<keyword evidence="8" id="KW-1185">Reference proteome</keyword>
<sequence length="41" mass="4329">AFLLIFFSELGDKTFFIAALLAARNSAGVVFVGTFGALAYV</sequence>
<dbReference type="AlphaFoldDB" id="A0A392PK18"/>